<protein>
    <submittedName>
        <fullName evidence="1">Uncharacterized protein</fullName>
    </submittedName>
</protein>
<organism evidence="1 2">
    <name type="scientific">Psychroflexus gondwanensis ACAM 44</name>
    <dbReference type="NCBI Taxonomy" id="1189619"/>
    <lineage>
        <taxon>Bacteria</taxon>
        <taxon>Pseudomonadati</taxon>
        <taxon>Bacteroidota</taxon>
        <taxon>Flavobacteriia</taxon>
        <taxon>Flavobacteriales</taxon>
        <taxon>Flavobacteriaceae</taxon>
        <taxon>Psychroflexus</taxon>
    </lineage>
</organism>
<keyword evidence="2" id="KW-1185">Reference proteome</keyword>
<proteinExistence type="predicted"/>
<accession>N1WIE9</accession>
<evidence type="ECO:0000313" key="2">
    <source>
        <dbReference type="Proteomes" id="UP000012317"/>
    </source>
</evidence>
<reference evidence="1 2" key="1">
    <citation type="journal article" date="2014" name="Genome Biol. Evol.">
        <title>Extensive gene acquisition in the extremely psychrophilic bacterial species Psychroflexus torquis and the link to sea-ice ecosystem specialism.</title>
        <authorList>
            <person name="Feng S."/>
            <person name="Powell S.M."/>
            <person name="Wilson R."/>
            <person name="Bowman J.P."/>
        </authorList>
    </citation>
    <scope>NUCLEOTIDE SEQUENCE [LARGE SCALE GENOMIC DNA]</scope>
    <source>
        <strain evidence="1 2">ACAM 44</strain>
    </source>
</reference>
<dbReference type="RefSeq" id="WP_003444239.1">
    <property type="nucleotide sequence ID" value="NZ_APLF01000021.1"/>
</dbReference>
<dbReference type="STRING" id="1189619.pgond44_13943"/>
<comment type="caution">
    <text evidence="1">The sequence shown here is derived from an EMBL/GenBank/DDBJ whole genome shotgun (WGS) entry which is preliminary data.</text>
</comment>
<evidence type="ECO:0000313" key="1">
    <source>
        <dbReference type="EMBL" id="EMY80011.1"/>
    </source>
</evidence>
<gene>
    <name evidence="1" type="ORF">pgond44_13943</name>
</gene>
<name>N1WIE9_9FLAO</name>
<dbReference type="AlphaFoldDB" id="N1WIE9"/>
<sequence>MKKPITIHTTFHDYSNTYNGEYFDYFQIHIYSMAQVISTYYHPEFATIKTVTNAAEIILETIRERSDRRNKITLFQKKGKFLIAEDSELIDQGEVLVFDAKRMCYEYSDEYVDSQYFLSNIKIDDFLKNSFLTIGAEHLFEVVAPFAKKMRKNNDDLELRNEELRLLNASDPNFTLEIYTIEKNYKPVLKSSFLLHSEEGLYLPEYFSIIHSNERITYLLKEIATGKVIDGNLKEDIESIKYFKWQRKNPSIIDLEALNRMELDSDDPDFISYDDYVANEDEYEEGDDEYSPRF</sequence>
<dbReference type="EMBL" id="APLF01000021">
    <property type="protein sequence ID" value="EMY80011.1"/>
    <property type="molecule type" value="Genomic_DNA"/>
</dbReference>
<dbReference type="Proteomes" id="UP000012317">
    <property type="component" value="Unassembled WGS sequence"/>
</dbReference>